<organism evidence="7 8">
    <name type="scientific">Limnohabitans planktonicus II-D5</name>
    <dbReference type="NCBI Taxonomy" id="1293045"/>
    <lineage>
        <taxon>Bacteria</taxon>
        <taxon>Pseudomonadati</taxon>
        <taxon>Pseudomonadota</taxon>
        <taxon>Betaproteobacteria</taxon>
        <taxon>Burkholderiales</taxon>
        <taxon>Comamonadaceae</taxon>
        <taxon>Limnohabitans</taxon>
    </lineage>
</organism>
<keyword evidence="8" id="KW-1185">Reference proteome</keyword>
<protein>
    <recommendedName>
        <fullName evidence="9">Polysaccharide biosynthesis protein C-terminal domain-containing protein</fullName>
    </recommendedName>
</protein>
<feature type="transmembrane region" description="Helical" evidence="6">
    <location>
        <begin position="167"/>
        <end position="190"/>
    </location>
</feature>
<gene>
    <name evidence="7" type="ORF">H663_006795</name>
</gene>
<dbReference type="EMBL" id="LFYT02000006">
    <property type="protein sequence ID" value="PVE43281.1"/>
    <property type="molecule type" value="Genomic_DNA"/>
</dbReference>
<reference evidence="7" key="1">
    <citation type="submission" date="2017-04" db="EMBL/GenBank/DDBJ databases">
        <title>Unexpected and diverse lifestyles within the genus Limnohabitans.</title>
        <authorList>
            <person name="Kasalicky V."/>
            <person name="Mehrshad M."/>
            <person name="Andrei S.-A."/>
            <person name="Salcher M."/>
            <person name="Kratochvilova H."/>
            <person name="Simek K."/>
            <person name="Ghai R."/>
        </authorList>
    </citation>
    <scope>NUCLEOTIDE SEQUENCE [LARGE SCALE GENOMIC DNA]</scope>
    <source>
        <strain evidence="7">II-D5</strain>
    </source>
</reference>
<name>A0A2T7UFB1_9BURK</name>
<keyword evidence="4 6" id="KW-1133">Transmembrane helix</keyword>
<dbReference type="PANTHER" id="PTHR30250:SF11">
    <property type="entry name" value="O-ANTIGEN TRANSPORTER-RELATED"/>
    <property type="match status" value="1"/>
</dbReference>
<proteinExistence type="predicted"/>
<feature type="transmembrane region" description="Helical" evidence="6">
    <location>
        <begin position="140"/>
        <end position="161"/>
    </location>
</feature>
<evidence type="ECO:0000313" key="8">
    <source>
        <dbReference type="Proteomes" id="UP000037507"/>
    </source>
</evidence>
<feature type="transmembrane region" description="Helical" evidence="6">
    <location>
        <begin position="324"/>
        <end position="348"/>
    </location>
</feature>
<keyword evidence="5 6" id="KW-0472">Membrane</keyword>
<evidence type="ECO:0000256" key="1">
    <source>
        <dbReference type="ARBA" id="ARBA00004651"/>
    </source>
</evidence>
<sequence length="415" mass="45157">MKKLNKNIILSAISMGANFLLPLIAFPFLSNALGTNAFGKFAIAQAITIFLVQIVDFGFILVAAREVALAQKNSEISKIYSKIQNTRALLACLTLLLIILLFILKIPPIEGHLFLAISVPAIIGSVFQATWLFHGKSYFAWLATSNLLSKLCFLAIVVFFIESENDLFLAGFAFGCTYLIGGAVLLYATLKMRIAWYFKVSIIEYKENLANSMRSFLSLSLLGFHSQIVVALTGAYVGSAAAGLLLITDRVIRSVSALGIPLANALFPLLSEQHNNDQNSSEKLRKYALITLLTLSTVGAGTIFIAADYIAQLMLPNNEDDLALMLRIAAPTPIFIAIGVIYGGLTLVPSGNDKSYFQSILVSEIIALTTFVTILNIAPLFSGIAAMIAAEISLAIFMFIAVRIYISKKTRKNYV</sequence>
<feature type="transmembrane region" description="Helical" evidence="6">
    <location>
        <begin position="41"/>
        <end position="64"/>
    </location>
</feature>
<accession>A0A2T7UFB1</accession>
<dbReference type="InterPro" id="IPR050833">
    <property type="entry name" value="Poly_Biosynth_Transport"/>
</dbReference>
<dbReference type="OrthoDB" id="103403at2"/>
<dbReference type="InterPro" id="IPR002797">
    <property type="entry name" value="Polysacc_synth"/>
</dbReference>
<dbReference type="PANTHER" id="PTHR30250">
    <property type="entry name" value="PST FAMILY PREDICTED COLANIC ACID TRANSPORTER"/>
    <property type="match status" value="1"/>
</dbReference>
<dbReference type="Pfam" id="PF01943">
    <property type="entry name" value="Polysacc_synt"/>
    <property type="match status" value="1"/>
</dbReference>
<feature type="transmembrane region" description="Helical" evidence="6">
    <location>
        <begin position="290"/>
        <end position="312"/>
    </location>
</feature>
<feature type="transmembrane region" description="Helical" evidence="6">
    <location>
        <begin position="360"/>
        <end position="378"/>
    </location>
</feature>
<dbReference type="GO" id="GO:0005886">
    <property type="term" value="C:plasma membrane"/>
    <property type="evidence" value="ECO:0007669"/>
    <property type="project" value="UniProtKB-SubCell"/>
</dbReference>
<keyword evidence="3 6" id="KW-0812">Transmembrane</keyword>
<evidence type="ECO:0000256" key="4">
    <source>
        <dbReference type="ARBA" id="ARBA00022989"/>
    </source>
</evidence>
<comment type="caution">
    <text evidence="7">The sequence shown here is derived from an EMBL/GenBank/DDBJ whole genome shotgun (WGS) entry which is preliminary data.</text>
</comment>
<feature type="transmembrane region" description="Helical" evidence="6">
    <location>
        <begin position="85"/>
        <end position="106"/>
    </location>
</feature>
<evidence type="ECO:0000256" key="2">
    <source>
        <dbReference type="ARBA" id="ARBA00022475"/>
    </source>
</evidence>
<feature type="transmembrane region" description="Helical" evidence="6">
    <location>
        <begin position="384"/>
        <end position="406"/>
    </location>
</feature>
<feature type="transmembrane region" description="Helical" evidence="6">
    <location>
        <begin position="7"/>
        <end position="29"/>
    </location>
</feature>
<dbReference type="Proteomes" id="UP000037507">
    <property type="component" value="Unassembled WGS sequence"/>
</dbReference>
<dbReference type="RefSeq" id="WP_083451071.1">
    <property type="nucleotide sequence ID" value="NZ_LFYT02000006.1"/>
</dbReference>
<evidence type="ECO:0008006" key="9">
    <source>
        <dbReference type="Google" id="ProtNLM"/>
    </source>
</evidence>
<comment type="subcellular location">
    <subcellularLocation>
        <location evidence="1">Cell membrane</location>
        <topology evidence="1">Multi-pass membrane protein</topology>
    </subcellularLocation>
</comment>
<evidence type="ECO:0000256" key="6">
    <source>
        <dbReference type="SAM" id="Phobius"/>
    </source>
</evidence>
<dbReference type="AlphaFoldDB" id="A0A2T7UFB1"/>
<evidence type="ECO:0000313" key="7">
    <source>
        <dbReference type="EMBL" id="PVE43281.1"/>
    </source>
</evidence>
<feature type="transmembrane region" description="Helical" evidence="6">
    <location>
        <begin position="216"/>
        <end position="239"/>
    </location>
</feature>
<evidence type="ECO:0000256" key="5">
    <source>
        <dbReference type="ARBA" id="ARBA00023136"/>
    </source>
</evidence>
<keyword evidence="2" id="KW-1003">Cell membrane</keyword>
<evidence type="ECO:0000256" key="3">
    <source>
        <dbReference type="ARBA" id="ARBA00022692"/>
    </source>
</evidence>